<feature type="compositionally biased region" description="Basic and acidic residues" evidence="7">
    <location>
        <begin position="514"/>
        <end position="528"/>
    </location>
</feature>
<feature type="compositionally biased region" description="Basic and acidic residues" evidence="7">
    <location>
        <begin position="91"/>
        <end position="117"/>
    </location>
</feature>
<dbReference type="Pfam" id="PF00096">
    <property type="entry name" value="zf-C2H2"/>
    <property type="match status" value="3"/>
</dbReference>
<evidence type="ECO:0000256" key="3">
    <source>
        <dbReference type="ARBA" id="ARBA00022771"/>
    </source>
</evidence>
<dbReference type="SUPFAM" id="SSF57716">
    <property type="entry name" value="Glucocorticoid receptor-like (DNA-binding domain)"/>
    <property type="match status" value="1"/>
</dbReference>
<feature type="domain" description="C2H2-type" evidence="8">
    <location>
        <begin position="488"/>
        <end position="519"/>
    </location>
</feature>
<evidence type="ECO:0000256" key="6">
    <source>
        <dbReference type="PROSITE-ProRule" id="PRU01263"/>
    </source>
</evidence>
<gene>
    <name evidence="10" type="primary">Dana\GF12437</name>
    <name evidence="10" type="synonym">dana_GLEANR_12440</name>
    <name evidence="10" type="ORF">GF12437</name>
</gene>
<dbReference type="FunCoup" id="B3MEQ5">
    <property type="interactions" value="827"/>
</dbReference>
<dbReference type="HOGENOM" id="CLU_493707_0_0_1"/>
<feature type="compositionally biased region" description="Basic and acidic residues" evidence="7">
    <location>
        <begin position="536"/>
        <end position="548"/>
    </location>
</feature>
<evidence type="ECO:0000259" key="9">
    <source>
        <dbReference type="PROSITE" id="PS51915"/>
    </source>
</evidence>
<feature type="compositionally biased region" description="Polar residues" evidence="7">
    <location>
        <begin position="9"/>
        <end position="21"/>
    </location>
</feature>
<proteinExistence type="predicted"/>
<organism evidence="10 11">
    <name type="scientific">Drosophila ananassae</name>
    <name type="common">Fruit fly</name>
    <dbReference type="NCBI Taxonomy" id="7217"/>
    <lineage>
        <taxon>Eukaryota</taxon>
        <taxon>Metazoa</taxon>
        <taxon>Ecdysozoa</taxon>
        <taxon>Arthropoda</taxon>
        <taxon>Hexapoda</taxon>
        <taxon>Insecta</taxon>
        <taxon>Pterygota</taxon>
        <taxon>Neoptera</taxon>
        <taxon>Endopterygota</taxon>
        <taxon>Diptera</taxon>
        <taxon>Brachycera</taxon>
        <taxon>Muscomorpha</taxon>
        <taxon>Ephydroidea</taxon>
        <taxon>Drosophilidae</taxon>
        <taxon>Drosophila</taxon>
        <taxon>Sophophora</taxon>
    </lineage>
</organism>
<dbReference type="GO" id="GO:0008270">
    <property type="term" value="F:zinc ion binding"/>
    <property type="evidence" value="ECO:0007669"/>
    <property type="project" value="UniProtKB-UniRule"/>
</dbReference>
<keyword evidence="4 6" id="KW-0862">Zinc</keyword>
<dbReference type="SMART" id="SM00355">
    <property type="entry name" value="ZnF_C2H2"/>
    <property type="match status" value="4"/>
</dbReference>
<dbReference type="PANTHER" id="PTHR24409">
    <property type="entry name" value="ZINC FINGER PROTEIN 142"/>
    <property type="match status" value="1"/>
</dbReference>
<name>B3MEQ5_DROAN</name>
<feature type="domain" description="C2H2-type" evidence="8">
    <location>
        <begin position="458"/>
        <end position="481"/>
    </location>
</feature>
<dbReference type="InterPro" id="IPR036236">
    <property type="entry name" value="Znf_C2H2_sf"/>
</dbReference>
<dbReference type="InParanoid" id="B3MEQ5"/>
<dbReference type="Gene3D" id="3.40.1800.20">
    <property type="match status" value="1"/>
</dbReference>
<evidence type="ECO:0000256" key="5">
    <source>
        <dbReference type="PROSITE-ProRule" id="PRU00042"/>
    </source>
</evidence>
<keyword evidence="1 6" id="KW-0479">Metal-binding</keyword>
<dbReference type="PROSITE" id="PS51915">
    <property type="entry name" value="ZAD"/>
    <property type="match status" value="1"/>
</dbReference>
<dbReference type="OMA" id="MPQFICT"/>
<keyword evidence="2" id="KW-0677">Repeat</keyword>
<reference evidence="10 11" key="1">
    <citation type="journal article" date="2007" name="Nature">
        <title>Evolution of genes and genomes on the Drosophila phylogeny.</title>
        <authorList>
            <consortium name="Drosophila 12 Genomes Consortium"/>
            <person name="Clark A.G."/>
            <person name="Eisen M.B."/>
            <person name="Smith D.R."/>
            <person name="Bergman C.M."/>
            <person name="Oliver B."/>
            <person name="Markow T.A."/>
            <person name="Kaufman T.C."/>
            <person name="Kellis M."/>
            <person name="Gelbart W."/>
            <person name="Iyer V.N."/>
            <person name="Pollard D.A."/>
            <person name="Sackton T.B."/>
            <person name="Larracuente A.M."/>
            <person name="Singh N.D."/>
            <person name="Abad J.P."/>
            <person name="Abt D.N."/>
            <person name="Adryan B."/>
            <person name="Aguade M."/>
            <person name="Akashi H."/>
            <person name="Anderson W.W."/>
            <person name="Aquadro C.F."/>
            <person name="Ardell D.H."/>
            <person name="Arguello R."/>
            <person name="Artieri C.G."/>
            <person name="Barbash D.A."/>
            <person name="Barker D."/>
            <person name="Barsanti P."/>
            <person name="Batterham P."/>
            <person name="Batzoglou S."/>
            <person name="Begun D."/>
            <person name="Bhutkar A."/>
            <person name="Blanco E."/>
            <person name="Bosak S.A."/>
            <person name="Bradley R.K."/>
            <person name="Brand A.D."/>
            <person name="Brent M.R."/>
            <person name="Brooks A.N."/>
            <person name="Brown R.H."/>
            <person name="Butlin R.K."/>
            <person name="Caggese C."/>
            <person name="Calvi B.R."/>
            <person name="Bernardo de Carvalho A."/>
            <person name="Caspi A."/>
            <person name="Castrezana S."/>
            <person name="Celniker S.E."/>
            <person name="Chang J.L."/>
            <person name="Chapple C."/>
            <person name="Chatterji S."/>
            <person name="Chinwalla A."/>
            <person name="Civetta A."/>
            <person name="Clifton S.W."/>
            <person name="Comeron J.M."/>
            <person name="Costello J.C."/>
            <person name="Coyne J.A."/>
            <person name="Daub J."/>
            <person name="David R.G."/>
            <person name="Delcher A.L."/>
            <person name="Delehaunty K."/>
            <person name="Do C.B."/>
            <person name="Ebling H."/>
            <person name="Edwards K."/>
            <person name="Eickbush T."/>
            <person name="Evans J.D."/>
            <person name="Filipski A."/>
            <person name="Findeiss S."/>
            <person name="Freyhult E."/>
            <person name="Fulton L."/>
            <person name="Fulton R."/>
            <person name="Garcia A.C."/>
            <person name="Gardiner A."/>
            <person name="Garfield D.A."/>
            <person name="Garvin B.E."/>
            <person name="Gibson G."/>
            <person name="Gilbert D."/>
            <person name="Gnerre S."/>
            <person name="Godfrey J."/>
            <person name="Good R."/>
            <person name="Gotea V."/>
            <person name="Gravely B."/>
            <person name="Greenberg A.J."/>
            <person name="Griffiths-Jones S."/>
            <person name="Gross S."/>
            <person name="Guigo R."/>
            <person name="Gustafson E.A."/>
            <person name="Haerty W."/>
            <person name="Hahn M.W."/>
            <person name="Halligan D.L."/>
            <person name="Halpern A.L."/>
            <person name="Halter G.M."/>
            <person name="Han M.V."/>
            <person name="Heger A."/>
            <person name="Hillier L."/>
            <person name="Hinrichs A.S."/>
            <person name="Holmes I."/>
            <person name="Hoskins R.A."/>
            <person name="Hubisz M.J."/>
            <person name="Hultmark D."/>
            <person name="Huntley M.A."/>
            <person name="Jaffe D.B."/>
            <person name="Jagadeeshan S."/>
            <person name="Jeck W.R."/>
            <person name="Johnson J."/>
            <person name="Jones C.D."/>
            <person name="Jordan W.C."/>
            <person name="Karpen G.H."/>
            <person name="Kataoka E."/>
            <person name="Keightley P.D."/>
            <person name="Kheradpour P."/>
            <person name="Kirkness E.F."/>
            <person name="Koerich L.B."/>
            <person name="Kristiansen K."/>
            <person name="Kudrna D."/>
            <person name="Kulathinal R.J."/>
            <person name="Kumar S."/>
            <person name="Kwok R."/>
            <person name="Lander E."/>
            <person name="Langley C.H."/>
            <person name="Lapoint R."/>
            <person name="Lazzaro B.P."/>
            <person name="Lee S.J."/>
            <person name="Levesque L."/>
            <person name="Li R."/>
            <person name="Lin C.F."/>
            <person name="Lin M.F."/>
            <person name="Lindblad-Toh K."/>
            <person name="Llopart A."/>
            <person name="Long M."/>
            <person name="Low L."/>
            <person name="Lozovsky E."/>
            <person name="Lu J."/>
            <person name="Luo M."/>
            <person name="Machado C.A."/>
            <person name="Makalowski W."/>
            <person name="Marzo M."/>
            <person name="Matsuda M."/>
            <person name="Matzkin L."/>
            <person name="McAllister B."/>
            <person name="McBride C.S."/>
            <person name="McKernan B."/>
            <person name="McKernan K."/>
            <person name="Mendez-Lago M."/>
            <person name="Minx P."/>
            <person name="Mollenhauer M.U."/>
            <person name="Montooth K."/>
            <person name="Mount S.M."/>
            <person name="Mu X."/>
            <person name="Myers E."/>
            <person name="Negre B."/>
            <person name="Newfeld S."/>
            <person name="Nielsen R."/>
            <person name="Noor M.A."/>
            <person name="O'Grady P."/>
            <person name="Pachter L."/>
            <person name="Papaceit M."/>
            <person name="Parisi M.J."/>
            <person name="Parisi M."/>
            <person name="Parts L."/>
            <person name="Pedersen J.S."/>
            <person name="Pesole G."/>
            <person name="Phillippy A.M."/>
            <person name="Ponting C.P."/>
            <person name="Pop M."/>
            <person name="Porcelli D."/>
            <person name="Powell J.R."/>
            <person name="Prohaska S."/>
            <person name="Pruitt K."/>
            <person name="Puig M."/>
            <person name="Quesneville H."/>
            <person name="Ram K.R."/>
            <person name="Rand D."/>
            <person name="Rasmussen M.D."/>
            <person name="Reed L.K."/>
            <person name="Reenan R."/>
            <person name="Reily A."/>
            <person name="Remington K.A."/>
            <person name="Rieger T.T."/>
            <person name="Ritchie M.G."/>
            <person name="Robin C."/>
            <person name="Rogers Y.H."/>
            <person name="Rohde C."/>
            <person name="Rozas J."/>
            <person name="Rubenfield M.J."/>
            <person name="Ruiz A."/>
            <person name="Russo S."/>
            <person name="Salzberg S.L."/>
            <person name="Sanchez-Gracia A."/>
            <person name="Saranga D.J."/>
            <person name="Sato H."/>
            <person name="Schaeffer S.W."/>
            <person name="Schatz M.C."/>
            <person name="Schlenke T."/>
            <person name="Schwartz R."/>
            <person name="Segarra C."/>
            <person name="Singh R.S."/>
            <person name="Sirot L."/>
            <person name="Sirota M."/>
            <person name="Sisneros N.B."/>
            <person name="Smith C.D."/>
            <person name="Smith T.F."/>
            <person name="Spieth J."/>
            <person name="Stage D.E."/>
            <person name="Stark A."/>
            <person name="Stephan W."/>
            <person name="Strausberg R.L."/>
            <person name="Strempel S."/>
            <person name="Sturgill D."/>
            <person name="Sutton G."/>
            <person name="Sutton G.G."/>
            <person name="Tao W."/>
            <person name="Teichmann S."/>
            <person name="Tobari Y.N."/>
            <person name="Tomimura Y."/>
            <person name="Tsolas J.M."/>
            <person name="Valente V.L."/>
            <person name="Venter E."/>
            <person name="Venter J.C."/>
            <person name="Vicario S."/>
            <person name="Vieira F.G."/>
            <person name="Vilella A.J."/>
            <person name="Villasante A."/>
            <person name="Walenz B."/>
            <person name="Wang J."/>
            <person name="Wasserman M."/>
            <person name="Watts T."/>
            <person name="Wilson D."/>
            <person name="Wilson R.K."/>
            <person name="Wing R.A."/>
            <person name="Wolfner M.F."/>
            <person name="Wong A."/>
            <person name="Wong G.K."/>
            <person name="Wu C.I."/>
            <person name="Wu G."/>
            <person name="Yamamoto D."/>
            <person name="Yang H.P."/>
            <person name="Yang S.P."/>
            <person name="Yorke J.A."/>
            <person name="Yoshida K."/>
            <person name="Zdobnov E."/>
            <person name="Zhang P."/>
            <person name="Zhang Y."/>
            <person name="Zimin A.V."/>
            <person name="Baldwin J."/>
            <person name="Abdouelleil A."/>
            <person name="Abdulkadir J."/>
            <person name="Abebe A."/>
            <person name="Abera B."/>
            <person name="Abreu J."/>
            <person name="Acer S.C."/>
            <person name="Aftuck L."/>
            <person name="Alexander A."/>
            <person name="An P."/>
            <person name="Anderson E."/>
            <person name="Anderson S."/>
            <person name="Arachi H."/>
            <person name="Azer M."/>
            <person name="Bachantsang P."/>
            <person name="Barry A."/>
            <person name="Bayul T."/>
            <person name="Berlin A."/>
            <person name="Bessette D."/>
            <person name="Bloom T."/>
            <person name="Blye J."/>
            <person name="Boguslavskiy L."/>
            <person name="Bonnet C."/>
            <person name="Boukhgalter B."/>
            <person name="Bourzgui I."/>
            <person name="Brown A."/>
            <person name="Cahill P."/>
            <person name="Channer S."/>
            <person name="Cheshatsang Y."/>
            <person name="Chuda L."/>
            <person name="Citroen M."/>
            <person name="Collymore A."/>
            <person name="Cooke P."/>
            <person name="Costello M."/>
            <person name="D'Aco K."/>
            <person name="Daza R."/>
            <person name="De Haan G."/>
            <person name="DeGray S."/>
            <person name="DeMaso C."/>
            <person name="Dhargay N."/>
            <person name="Dooley K."/>
            <person name="Dooley E."/>
            <person name="Doricent M."/>
            <person name="Dorje P."/>
            <person name="Dorjee K."/>
            <person name="Dupes A."/>
            <person name="Elong R."/>
            <person name="Falk J."/>
            <person name="Farina A."/>
            <person name="Faro S."/>
            <person name="Ferguson D."/>
            <person name="Fisher S."/>
            <person name="Foley C.D."/>
            <person name="Franke A."/>
            <person name="Friedrich D."/>
            <person name="Gadbois L."/>
            <person name="Gearin G."/>
            <person name="Gearin C.R."/>
            <person name="Giannoukos G."/>
            <person name="Goode T."/>
            <person name="Graham J."/>
            <person name="Grandbois E."/>
            <person name="Grewal S."/>
            <person name="Gyaltsen K."/>
            <person name="Hafez N."/>
            <person name="Hagos B."/>
            <person name="Hall J."/>
            <person name="Henson C."/>
            <person name="Hollinger A."/>
            <person name="Honan T."/>
            <person name="Huard M.D."/>
            <person name="Hughes L."/>
            <person name="Hurhula B."/>
            <person name="Husby M.E."/>
            <person name="Kamat A."/>
            <person name="Kanga B."/>
            <person name="Kashin S."/>
            <person name="Khazanovich D."/>
            <person name="Kisner P."/>
            <person name="Lance K."/>
            <person name="Lara M."/>
            <person name="Lee W."/>
            <person name="Lennon N."/>
            <person name="Letendre F."/>
            <person name="LeVine R."/>
            <person name="Lipovsky A."/>
            <person name="Liu X."/>
            <person name="Liu J."/>
            <person name="Liu S."/>
            <person name="Lokyitsang T."/>
            <person name="Lokyitsang Y."/>
            <person name="Lubonja R."/>
            <person name="Lui A."/>
            <person name="MacDonald P."/>
            <person name="Magnisalis V."/>
            <person name="Maru K."/>
            <person name="Matthews C."/>
            <person name="McCusker W."/>
            <person name="McDonough S."/>
            <person name="Mehta T."/>
            <person name="Meldrim J."/>
            <person name="Meneus L."/>
            <person name="Mihai O."/>
            <person name="Mihalev A."/>
            <person name="Mihova T."/>
            <person name="Mittelman R."/>
            <person name="Mlenga V."/>
            <person name="Montmayeur A."/>
            <person name="Mulrain L."/>
            <person name="Navidi A."/>
            <person name="Naylor J."/>
            <person name="Negash T."/>
            <person name="Nguyen T."/>
            <person name="Nguyen N."/>
            <person name="Nicol R."/>
            <person name="Norbu C."/>
            <person name="Norbu N."/>
            <person name="Novod N."/>
            <person name="O'Neill B."/>
            <person name="Osman S."/>
            <person name="Markiewicz E."/>
            <person name="Oyono O.L."/>
            <person name="Patti C."/>
            <person name="Phunkhang P."/>
            <person name="Pierre F."/>
            <person name="Priest M."/>
            <person name="Raghuraman S."/>
            <person name="Rege F."/>
            <person name="Reyes R."/>
            <person name="Rise C."/>
            <person name="Rogov P."/>
            <person name="Ross K."/>
            <person name="Ryan E."/>
            <person name="Settipalli S."/>
            <person name="Shea T."/>
            <person name="Sherpa N."/>
            <person name="Shi L."/>
            <person name="Shih D."/>
            <person name="Sparrow T."/>
            <person name="Spaulding J."/>
            <person name="Stalker J."/>
            <person name="Stange-Thomann N."/>
            <person name="Stavropoulos S."/>
            <person name="Stone C."/>
            <person name="Strader C."/>
            <person name="Tesfaye S."/>
            <person name="Thomson T."/>
            <person name="Thoulutsang Y."/>
            <person name="Thoulutsang D."/>
            <person name="Topham K."/>
            <person name="Topping I."/>
            <person name="Tsamla T."/>
            <person name="Vassiliev H."/>
            <person name="Vo A."/>
            <person name="Wangchuk T."/>
            <person name="Wangdi T."/>
            <person name="Weiand M."/>
            <person name="Wilkinson J."/>
            <person name="Wilson A."/>
            <person name="Yadav S."/>
            <person name="Young G."/>
            <person name="Yu Q."/>
            <person name="Zembek L."/>
            <person name="Zhong D."/>
            <person name="Zimmer A."/>
            <person name="Zwirko Z."/>
            <person name="Jaffe D.B."/>
            <person name="Alvarez P."/>
            <person name="Brockman W."/>
            <person name="Butler J."/>
            <person name="Chin C."/>
            <person name="Gnerre S."/>
            <person name="Grabherr M."/>
            <person name="Kleber M."/>
            <person name="Mauceli E."/>
            <person name="MacCallum I."/>
        </authorList>
    </citation>
    <scope>NUCLEOTIDE SEQUENCE [LARGE SCALE GENOMIC DNA]</scope>
    <source>
        <strain evidence="11">Tucson 14024-0371.13</strain>
    </source>
</reference>
<evidence type="ECO:0000256" key="2">
    <source>
        <dbReference type="ARBA" id="ARBA00022737"/>
    </source>
</evidence>
<dbReference type="Proteomes" id="UP000007801">
    <property type="component" value="Unassembled WGS sequence"/>
</dbReference>
<dbReference type="KEGG" id="dan:6495287"/>
<dbReference type="PROSITE" id="PS50157">
    <property type="entry name" value="ZINC_FINGER_C2H2_2"/>
    <property type="match status" value="4"/>
</dbReference>
<dbReference type="eggNOG" id="KOG1721">
    <property type="taxonomic scope" value="Eukaryota"/>
</dbReference>
<evidence type="ECO:0000256" key="1">
    <source>
        <dbReference type="ARBA" id="ARBA00022723"/>
    </source>
</evidence>
<protein>
    <submittedName>
        <fullName evidence="10">Uncharacterized protein</fullName>
    </submittedName>
</protein>
<feature type="binding site" evidence="6">
    <location>
        <position position="230"/>
    </location>
    <ligand>
        <name>Zn(2+)</name>
        <dbReference type="ChEBI" id="CHEBI:29105"/>
    </ligand>
</feature>
<evidence type="ECO:0000256" key="7">
    <source>
        <dbReference type="SAM" id="MobiDB-lite"/>
    </source>
</evidence>
<dbReference type="PROSITE" id="PS00028">
    <property type="entry name" value="ZINC_FINGER_C2H2_1"/>
    <property type="match status" value="3"/>
</dbReference>
<evidence type="ECO:0000313" key="11">
    <source>
        <dbReference type="Proteomes" id="UP000007801"/>
    </source>
</evidence>
<dbReference type="OrthoDB" id="6601382at2759"/>
<feature type="domain" description="ZAD" evidence="9">
    <location>
        <begin position="228"/>
        <end position="302"/>
    </location>
</feature>
<dbReference type="SMART" id="SM00868">
    <property type="entry name" value="zf-AD"/>
    <property type="match status" value="1"/>
</dbReference>
<dbReference type="PANTHER" id="PTHR24409:SF295">
    <property type="entry name" value="AZ2-RELATED"/>
    <property type="match status" value="1"/>
</dbReference>
<keyword evidence="11" id="KW-1185">Reference proteome</keyword>
<dbReference type="Gene3D" id="3.30.160.60">
    <property type="entry name" value="Classic Zinc Finger"/>
    <property type="match status" value="2"/>
</dbReference>
<sequence length="566" mass="63085">MEADITPAAETNGSTEISSQQHENREEGLANKEPPLEQNQQQEPVKSGDSVETAVAGAVGEIIDYLEEDTGAPGDTSQDHDTEMGEAEYLDGERPEEQDSGAKSKPDAQEADKKEDKEDTENDVEAPADKKKRAAEANEDEDGEEAADEAGEEGTEGEEAGDEATEEGDEGEDADEEGEGDGEGDFETEEEGEGEGEIITGDEPAELAEGETAAPAREKKEEEPVDENQCRVCTSKEDLVSLFDKQIDGTPADMLLVICPNVSILPKDFMPQFICPKCLGSLSIAIQLRKQLESTEQSLRKRLSRSKNKVRRPRGYVVIDAPVSDSSDDEEELNDDAEFKVSDVGGSTSPDTDSGDSDESEKVMEKKKPGRPRKRPLDDDEEPSSGQKKKYQSSSTPSVGPFECNQCDLTFSRKQSYVLHRKTHERTEHTCQICGKKFKVEWAYKTHLERHEQERASFRCELCSQVFRLRAELKRHMAVKHDEHGFIYECKRCQRTFLTQQRLQRHQSIGCQRQSEENRSSQGRRDGYSHGNSGKRRSDGHHGQGRDLFKSVAPLTTTYWSDSFSD</sequence>
<dbReference type="SMR" id="B3MEQ5"/>
<feature type="compositionally biased region" description="Low complexity" evidence="7">
    <location>
        <begin position="342"/>
        <end position="352"/>
    </location>
</feature>
<dbReference type="FunFam" id="3.30.160.60:FF:000065">
    <property type="entry name" value="B-cell CLL/lymphoma 6, member B"/>
    <property type="match status" value="1"/>
</dbReference>
<feature type="region of interest" description="Disordered" evidence="7">
    <location>
        <begin position="319"/>
        <end position="400"/>
    </location>
</feature>
<evidence type="ECO:0000256" key="4">
    <source>
        <dbReference type="ARBA" id="ARBA00022833"/>
    </source>
</evidence>
<evidence type="ECO:0000313" key="10">
    <source>
        <dbReference type="EMBL" id="EDV35519.1"/>
    </source>
</evidence>
<feature type="region of interest" description="Disordered" evidence="7">
    <location>
        <begin position="508"/>
        <end position="548"/>
    </location>
</feature>
<feature type="domain" description="C2H2-type" evidence="8">
    <location>
        <begin position="429"/>
        <end position="456"/>
    </location>
</feature>
<dbReference type="SUPFAM" id="SSF57667">
    <property type="entry name" value="beta-beta-alpha zinc fingers"/>
    <property type="match status" value="2"/>
</dbReference>
<feature type="binding site" evidence="6">
    <location>
        <position position="233"/>
    </location>
    <ligand>
        <name>Zn(2+)</name>
        <dbReference type="ChEBI" id="CHEBI:29105"/>
    </ligand>
</feature>
<dbReference type="GO" id="GO:0000981">
    <property type="term" value="F:DNA-binding transcription factor activity, RNA polymerase II-specific"/>
    <property type="evidence" value="ECO:0007669"/>
    <property type="project" value="TreeGrafter"/>
</dbReference>
<accession>B3MEQ5</accession>
<dbReference type="InterPro" id="IPR013087">
    <property type="entry name" value="Znf_C2H2_type"/>
</dbReference>
<feature type="compositionally biased region" description="Acidic residues" evidence="7">
    <location>
        <begin position="137"/>
        <end position="196"/>
    </location>
</feature>
<dbReference type="STRING" id="7217.B3MEQ5"/>
<dbReference type="AlphaFoldDB" id="B3MEQ5"/>
<feature type="binding site" evidence="6">
    <location>
        <position position="278"/>
    </location>
    <ligand>
        <name>Zn(2+)</name>
        <dbReference type="ChEBI" id="CHEBI:29105"/>
    </ligand>
</feature>
<dbReference type="GO" id="GO:0000977">
    <property type="term" value="F:RNA polymerase II transcription regulatory region sequence-specific DNA binding"/>
    <property type="evidence" value="ECO:0007669"/>
    <property type="project" value="TreeGrafter"/>
</dbReference>
<feature type="binding site" evidence="6">
    <location>
        <position position="275"/>
    </location>
    <ligand>
        <name>Zn(2+)</name>
        <dbReference type="ChEBI" id="CHEBI:29105"/>
    </ligand>
</feature>
<dbReference type="Pfam" id="PF07776">
    <property type="entry name" value="zf-AD"/>
    <property type="match status" value="1"/>
</dbReference>
<evidence type="ECO:0000259" key="8">
    <source>
        <dbReference type="PROSITE" id="PS50157"/>
    </source>
</evidence>
<feature type="domain" description="C2H2-type" evidence="8">
    <location>
        <begin position="402"/>
        <end position="429"/>
    </location>
</feature>
<dbReference type="GO" id="GO:0005634">
    <property type="term" value="C:nucleus"/>
    <property type="evidence" value="ECO:0007669"/>
    <property type="project" value="InterPro"/>
</dbReference>
<keyword evidence="3 5" id="KW-0863">Zinc-finger</keyword>
<feature type="region of interest" description="Disordered" evidence="7">
    <location>
        <begin position="1"/>
        <end position="229"/>
    </location>
</feature>
<dbReference type="EMBL" id="CH902619">
    <property type="protein sequence ID" value="EDV35519.1"/>
    <property type="molecule type" value="Genomic_DNA"/>
</dbReference>
<dbReference type="GeneID" id="6495287"/>
<dbReference type="InterPro" id="IPR012934">
    <property type="entry name" value="Znf_AD"/>
</dbReference>
<feature type="compositionally biased region" description="Acidic residues" evidence="7">
    <location>
        <begin position="326"/>
        <end position="336"/>
    </location>
</feature>
<dbReference type="PhylomeDB" id="B3MEQ5"/>